<dbReference type="AlphaFoldDB" id="A0A919T4M1"/>
<feature type="active site" description="Proton donor" evidence="2">
    <location>
        <position position="132"/>
    </location>
</feature>
<dbReference type="GO" id="GO:0008830">
    <property type="term" value="F:dTDP-4-dehydrorhamnose 3,5-epimerase activity"/>
    <property type="evidence" value="ECO:0007669"/>
    <property type="project" value="InterPro"/>
</dbReference>
<gene>
    <name evidence="4" type="primary">rmlC</name>
    <name evidence="4" type="ORF">Ato02nite_009160</name>
</gene>
<dbReference type="GO" id="GO:0005829">
    <property type="term" value="C:cytosol"/>
    <property type="evidence" value="ECO:0007669"/>
    <property type="project" value="TreeGrafter"/>
</dbReference>
<dbReference type="Proteomes" id="UP000677082">
    <property type="component" value="Unassembled WGS sequence"/>
</dbReference>
<dbReference type="SUPFAM" id="SSF51182">
    <property type="entry name" value="RmlC-like cupins"/>
    <property type="match status" value="1"/>
</dbReference>
<dbReference type="RefSeq" id="WP_213005097.1">
    <property type="nucleotide sequence ID" value="NZ_BOQN01000011.1"/>
</dbReference>
<dbReference type="InterPro" id="IPR000888">
    <property type="entry name" value="RmlC-like"/>
</dbReference>
<dbReference type="CDD" id="cd00438">
    <property type="entry name" value="cupin_RmlC"/>
    <property type="match status" value="1"/>
</dbReference>
<comment type="caution">
    <text evidence="4">The sequence shown here is derived from an EMBL/GenBank/DDBJ whole genome shotgun (WGS) entry which is preliminary data.</text>
</comment>
<comment type="similarity">
    <text evidence="1">Belongs to the dTDP-4-dehydrorhamnose 3,5-epimerase family.</text>
</comment>
<protein>
    <submittedName>
        <fullName evidence="4">dTDP-4-dehydrorhamnose 3,5-epimerase</fullName>
    </submittedName>
</protein>
<reference evidence="4 5" key="1">
    <citation type="submission" date="2021-03" db="EMBL/GenBank/DDBJ databases">
        <title>Whole genome shotgun sequence of Actinoplanes toevensis NBRC 105298.</title>
        <authorList>
            <person name="Komaki H."/>
            <person name="Tamura T."/>
        </authorList>
    </citation>
    <scope>NUCLEOTIDE SEQUENCE [LARGE SCALE GENOMIC DNA]</scope>
    <source>
        <strain evidence="4 5">NBRC 105298</strain>
    </source>
</reference>
<dbReference type="InterPro" id="IPR014710">
    <property type="entry name" value="RmlC-like_jellyroll"/>
</dbReference>
<dbReference type="PANTHER" id="PTHR21047">
    <property type="entry name" value="DTDP-6-DEOXY-D-GLUCOSE-3,5 EPIMERASE"/>
    <property type="match status" value="1"/>
</dbReference>
<feature type="site" description="Participates in a stacking interaction with the thymidine ring of dTDP-4-oxo-6-deoxyglucose" evidence="3">
    <location>
        <position position="138"/>
    </location>
</feature>
<keyword evidence="5" id="KW-1185">Reference proteome</keyword>
<organism evidence="4 5">
    <name type="scientific">Paractinoplanes toevensis</name>
    <dbReference type="NCBI Taxonomy" id="571911"/>
    <lineage>
        <taxon>Bacteria</taxon>
        <taxon>Bacillati</taxon>
        <taxon>Actinomycetota</taxon>
        <taxon>Actinomycetes</taxon>
        <taxon>Micromonosporales</taxon>
        <taxon>Micromonosporaceae</taxon>
        <taxon>Paractinoplanes</taxon>
    </lineage>
</organism>
<feature type="active site" description="Proton acceptor" evidence="2">
    <location>
        <position position="62"/>
    </location>
</feature>
<dbReference type="PANTHER" id="PTHR21047:SF2">
    <property type="entry name" value="THYMIDINE DIPHOSPHO-4-KETO-RHAMNOSE 3,5-EPIMERASE"/>
    <property type="match status" value="1"/>
</dbReference>
<evidence type="ECO:0000313" key="5">
    <source>
        <dbReference type="Proteomes" id="UP000677082"/>
    </source>
</evidence>
<name>A0A919T4M1_9ACTN</name>
<evidence type="ECO:0000256" key="3">
    <source>
        <dbReference type="PIRSR" id="PIRSR600888-3"/>
    </source>
</evidence>
<evidence type="ECO:0000256" key="2">
    <source>
        <dbReference type="PIRSR" id="PIRSR600888-1"/>
    </source>
</evidence>
<sequence length="187" mass="20345">MIIRPLSISGAWEIIPELHGDARGVLLEWYRADHLSAVTGETFAFAQANISVSAHGVVRGIHYADVPPGQAKYVTCVQGRVFDVIVDLRVGSATFGRWDAVYLDDKDRRAVFLSEGLGHGFCSVTESATVAYLCSTAYDPAREREVHPLDPRLAITWPVDTPRLSARDKHAPTLTDALVAGLLPAAH</sequence>
<accession>A0A919T4M1</accession>
<evidence type="ECO:0000313" key="4">
    <source>
        <dbReference type="EMBL" id="GIM89123.1"/>
    </source>
</evidence>
<dbReference type="InterPro" id="IPR011051">
    <property type="entry name" value="RmlC_Cupin_sf"/>
</dbReference>
<dbReference type="GO" id="GO:0000271">
    <property type="term" value="P:polysaccharide biosynthetic process"/>
    <property type="evidence" value="ECO:0007669"/>
    <property type="project" value="TreeGrafter"/>
</dbReference>
<dbReference type="EMBL" id="BOQN01000011">
    <property type="protein sequence ID" value="GIM89123.1"/>
    <property type="molecule type" value="Genomic_DNA"/>
</dbReference>
<evidence type="ECO:0000256" key="1">
    <source>
        <dbReference type="ARBA" id="ARBA00010154"/>
    </source>
</evidence>
<dbReference type="GO" id="GO:0019305">
    <property type="term" value="P:dTDP-rhamnose biosynthetic process"/>
    <property type="evidence" value="ECO:0007669"/>
    <property type="project" value="TreeGrafter"/>
</dbReference>
<proteinExistence type="inferred from homology"/>
<dbReference type="Pfam" id="PF00908">
    <property type="entry name" value="dTDP_sugar_isom"/>
    <property type="match status" value="1"/>
</dbReference>
<dbReference type="Gene3D" id="2.60.120.10">
    <property type="entry name" value="Jelly Rolls"/>
    <property type="match status" value="1"/>
</dbReference>